<feature type="region of interest" description="Disordered" evidence="1">
    <location>
        <begin position="32"/>
        <end position="102"/>
    </location>
</feature>
<keyword evidence="3" id="KW-1185">Reference proteome</keyword>
<dbReference type="AlphaFoldDB" id="A0AAD7ZDQ4"/>
<proteinExistence type="predicted"/>
<feature type="non-terminal residue" evidence="2">
    <location>
        <position position="1"/>
    </location>
</feature>
<sequence length="102" mass="11556">NIWKNYKHNLHDDEDPISQSYTMDLCWNGVPMVSEDLSDTPSTKGKNNKSPPTDMYNSPTLKDSYGTPIPKYSYSEITTKTPHHMPPEKDTNVHSPPKGAYT</sequence>
<feature type="compositionally biased region" description="Polar residues" evidence="1">
    <location>
        <begin position="39"/>
        <end position="61"/>
    </location>
</feature>
<evidence type="ECO:0000313" key="3">
    <source>
        <dbReference type="Proteomes" id="UP001233999"/>
    </source>
</evidence>
<dbReference type="EMBL" id="JASPKZ010008860">
    <property type="protein sequence ID" value="KAJ9578795.1"/>
    <property type="molecule type" value="Genomic_DNA"/>
</dbReference>
<organism evidence="2 3">
    <name type="scientific">Diploptera punctata</name>
    <name type="common">Pacific beetle cockroach</name>
    <dbReference type="NCBI Taxonomy" id="6984"/>
    <lineage>
        <taxon>Eukaryota</taxon>
        <taxon>Metazoa</taxon>
        <taxon>Ecdysozoa</taxon>
        <taxon>Arthropoda</taxon>
        <taxon>Hexapoda</taxon>
        <taxon>Insecta</taxon>
        <taxon>Pterygota</taxon>
        <taxon>Neoptera</taxon>
        <taxon>Polyneoptera</taxon>
        <taxon>Dictyoptera</taxon>
        <taxon>Blattodea</taxon>
        <taxon>Blaberoidea</taxon>
        <taxon>Blaberidae</taxon>
        <taxon>Diplopterinae</taxon>
        <taxon>Diploptera</taxon>
    </lineage>
</organism>
<evidence type="ECO:0000256" key="1">
    <source>
        <dbReference type="SAM" id="MobiDB-lite"/>
    </source>
</evidence>
<reference evidence="2" key="1">
    <citation type="journal article" date="2023" name="IScience">
        <title>Live-bearing cockroach genome reveals convergent evolutionary mechanisms linked to viviparity in insects and beyond.</title>
        <authorList>
            <person name="Fouks B."/>
            <person name="Harrison M.C."/>
            <person name="Mikhailova A.A."/>
            <person name="Marchal E."/>
            <person name="English S."/>
            <person name="Carruthers M."/>
            <person name="Jennings E.C."/>
            <person name="Chiamaka E.L."/>
            <person name="Frigard R.A."/>
            <person name="Pippel M."/>
            <person name="Attardo G.M."/>
            <person name="Benoit J.B."/>
            <person name="Bornberg-Bauer E."/>
            <person name="Tobe S.S."/>
        </authorList>
    </citation>
    <scope>NUCLEOTIDE SEQUENCE</scope>
    <source>
        <strain evidence="2">Stay&amp;Tobe</strain>
    </source>
</reference>
<reference evidence="2" key="2">
    <citation type="submission" date="2023-05" db="EMBL/GenBank/DDBJ databases">
        <authorList>
            <person name="Fouks B."/>
        </authorList>
    </citation>
    <scope>NUCLEOTIDE SEQUENCE</scope>
    <source>
        <strain evidence="2">Stay&amp;Tobe</strain>
        <tissue evidence="2">Testes</tissue>
    </source>
</reference>
<name>A0AAD7ZDQ4_DIPPU</name>
<comment type="caution">
    <text evidence="2">The sequence shown here is derived from an EMBL/GenBank/DDBJ whole genome shotgun (WGS) entry which is preliminary data.</text>
</comment>
<feature type="non-terminal residue" evidence="2">
    <location>
        <position position="102"/>
    </location>
</feature>
<accession>A0AAD7ZDQ4</accession>
<protein>
    <submittedName>
        <fullName evidence="2">Uncharacterized protein</fullName>
    </submittedName>
</protein>
<dbReference type="Proteomes" id="UP001233999">
    <property type="component" value="Unassembled WGS sequence"/>
</dbReference>
<gene>
    <name evidence="2" type="ORF">L9F63_005003</name>
</gene>
<evidence type="ECO:0000313" key="2">
    <source>
        <dbReference type="EMBL" id="KAJ9578795.1"/>
    </source>
</evidence>